<accession>A0AAE7ML66</accession>
<dbReference type="EMBL" id="MN857473">
    <property type="protein sequence ID" value="QOC54173.1"/>
    <property type="molecule type" value="Genomic_DNA"/>
</dbReference>
<proteinExistence type="predicted"/>
<protein>
    <submittedName>
        <fullName evidence="1">Uncharacterized protein</fullName>
    </submittedName>
</protein>
<sequence>MIPACFVFLDQEKASGPVVRVERDGFSPVFALAHAREIAWVPNRFEADEFAAAFVVASRSVPGTVRLLGNGLWGQLVPRDTRRVYVVQ</sequence>
<name>A0AAE7ML66_9CAUD</name>
<keyword evidence="2" id="KW-1185">Reference proteome</keyword>
<gene>
    <name evidence="1" type="primary">S2B_gp059c</name>
</gene>
<reference evidence="1" key="1">
    <citation type="submission" date="2019-12" db="EMBL/GenBank/DDBJ databases">
        <title>S2B, a lysogenic bacteriophage that infects Caulobacter crescentus.</title>
        <authorList>
            <person name="Ely B."/>
            <person name="Berrios L."/>
            <person name="Thomas Q."/>
        </authorList>
    </citation>
    <scope>NUCLEOTIDE SEQUENCE</scope>
</reference>
<dbReference type="Proteomes" id="UP000827856">
    <property type="component" value="Segment"/>
</dbReference>
<evidence type="ECO:0000313" key="1">
    <source>
        <dbReference type="EMBL" id="QOC54173.1"/>
    </source>
</evidence>
<organism evidence="1 2">
    <name type="scientific">Caulobacter phage S2B</name>
    <dbReference type="NCBI Taxonomy" id="2759120"/>
    <lineage>
        <taxon>Viruses</taxon>
        <taxon>Duplodnaviria</taxon>
        <taxon>Heunggongvirae</taxon>
        <taxon>Uroviricota</taxon>
        <taxon>Caudoviricetes</taxon>
        <taxon>Autographivirales</taxon>
        <taxon>Autographivirales incertae sedis</taxon>
        <taxon>Sumtervirus</taxon>
        <taxon>Sumtervirus S2B</taxon>
    </lineage>
</organism>
<evidence type="ECO:0000313" key="2">
    <source>
        <dbReference type="Proteomes" id="UP000827856"/>
    </source>
</evidence>